<dbReference type="InterPro" id="IPR002068">
    <property type="entry name" value="A-crystallin/Hsp20_dom"/>
</dbReference>
<dbReference type="AlphaFoldDB" id="A0A0R1ZS64"/>
<evidence type="ECO:0000313" key="4">
    <source>
        <dbReference type="EMBL" id="KRM54534.1"/>
    </source>
</evidence>
<dbReference type="PATRIC" id="fig|1291052.5.peg.352"/>
<evidence type="ECO:0000259" key="3">
    <source>
        <dbReference type="PROSITE" id="PS01031"/>
    </source>
</evidence>
<keyword evidence="5" id="KW-1185">Reference proteome</keyword>
<dbReference type="Pfam" id="PF00011">
    <property type="entry name" value="HSP20"/>
    <property type="match status" value="1"/>
</dbReference>
<dbReference type="EMBL" id="AYYO01000055">
    <property type="protein sequence ID" value="KRM54534.1"/>
    <property type="molecule type" value="Genomic_DNA"/>
</dbReference>
<keyword evidence="4" id="KW-0346">Stress response</keyword>
<evidence type="ECO:0000313" key="5">
    <source>
        <dbReference type="Proteomes" id="UP000051679"/>
    </source>
</evidence>
<evidence type="ECO:0000256" key="1">
    <source>
        <dbReference type="PROSITE-ProRule" id="PRU00285"/>
    </source>
</evidence>
<dbReference type="Proteomes" id="UP000051679">
    <property type="component" value="Unassembled WGS sequence"/>
</dbReference>
<dbReference type="CDD" id="cd06471">
    <property type="entry name" value="ACD_LpsHSP_like"/>
    <property type="match status" value="1"/>
</dbReference>
<dbReference type="InterPro" id="IPR008978">
    <property type="entry name" value="HSP20-like_chaperone"/>
</dbReference>
<name>A0A0R1ZS64_9LACO</name>
<sequence>MSVMTNDLMQRDANWLDDPFFNQIGRRFFGDMMPRHTLKTDIKEHDKKYVVKVDVPGLKKDDITMNYRDDILTVGVKRDTFNDHTDDKGNLLMSERQYGETSRSFRLPDVDREHIAAKMTDGVLTVTLPKLEASDRDDTIAID</sequence>
<dbReference type="PROSITE" id="PS01031">
    <property type="entry name" value="SHSP"/>
    <property type="match status" value="1"/>
</dbReference>
<evidence type="ECO:0000256" key="2">
    <source>
        <dbReference type="RuleBase" id="RU003616"/>
    </source>
</evidence>
<dbReference type="Gene3D" id="2.60.40.790">
    <property type="match status" value="1"/>
</dbReference>
<organism evidence="4 5">
    <name type="scientific">Lacticaseibacillus sharpeae JCM 1186 = DSM 20505</name>
    <dbReference type="NCBI Taxonomy" id="1291052"/>
    <lineage>
        <taxon>Bacteria</taxon>
        <taxon>Bacillati</taxon>
        <taxon>Bacillota</taxon>
        <taxon>Bacilli</taxon>
        <taxon>Lactobacillales</taxon>
        <taxon>Lactobacillaceae</taxon>
        <taxon>Lacticaseibacillus</taxon>
    </lineage>
</organism>
<protein>
    <submittedName>
        <fullName evidence="4">Heat shock protein Hsp20</fullName>
    </submittedName>
</protein>
<dbReference type="STRING" id="1291052.FC18_GL000341"/>
<comment type="similarity">
    <text evidence="1 2">Belongs to the small heat shock protein (HSP20) family.</text>
</comment>
<comment type="caution">
    <text evidence="4">The sequence shown here is derived from an EMBL/GenBank/DDBJ whole genome shotgun (WGS) entry which is preliminary data.</text>
</comment>
<accession>A0A0R1ZS64</accession>
<reference evidence="4 5" key="1">
    <citation type="journal article" date="2015" name="Genome Announc.">
        <title>Expanding the biotechnology potential of lactobacilli through comparative genomics of 213 strains and associated genera.</title>
        <authorList>
            <person name="Sun Z."/>
            <person name="Harris H.M."/>
            <person name="McCann A."/>
            <person name="Guo C."/>
            <person name="Argimon S."/>
            <person name="Zhang W."/>
            <person name="Yang X."/>
            <person name="Jeffery I.B."/>
            <person name="Cooney J.C."/>
            <person name="Kagawa T.F."/>
            <person name="Liu W."/>
            <person name="Song Y."/>
            <person name="Salvetti E."/>
            <person name="Wrobel A."/>
            <person name="Rasinkangas P."/>
            <person name="Parkhill J."/>
            <person name="Rea M.C."/>
            <person name="O'Sullivan O."/>
            <person name="Ritari J."/>
            <person name="Douillard F.P."/>
            <person name="Paul Ross R."/>
            <person name="Yang R."/>
            <person name="Briner A.E."/>
            <person name="Felis G.E."/>
            <person name="de Vos W.M."/>
            <person name="Barrangou R."/>
            <person name="Klaenhammer T.R."/>
            <person name="Caufield P.W."/>
            <person name="Cui Y."/>
            <person name="Zhang H."/>
            <person name="O'Toole P.W."/>
        </authorList>
    </citation>
    <scope>NUCLEOTIDE SEQUENCE [LARGE SCALE GENOMIC DNA]</scope>
    <source>
        <strain evidence="4 5">DSM 20505</strain>
    </source>
</reference>
<proteinExistence type="inferred from homology"/>
<feature type="domain" description="SHSP" evidence="3">
    <location>
        <begin position="31"/>
        <end position="143"/>
    </location>
</feature>
<gene>
    <name evidence="4" type="ORF">FC18_GL000341</name>
</gene>
<dbReference type="PANTHER" id="PTHR11527">
    <property type="entry name" value="HEAT-SHOCK PROTEIN 20 FAMILY MEMBER"/>
    <property type="match status" value="1"/>
</dbReference>
<dbReference type="InterPro" id="IPR031107">
    <property type="entry name" value="Small_HSP"/>
</dbReference>
<dbReference type="SUPFAM" id="SSF49764">
    <property type="entry name" value="HSP20-like chaperones"/>
    <property type="match status" value="1"/>
</dbReference>